<dbReference type="Proteomes" id="UP001244242">
    <property type="component" value="Unassembled WGS sequence"/>
</dbReference>
<evidence type="ECO:0000313" key="5">
    <source>
        <dbReference type="EMBL" id="MDI5933264.1"/>
    </source>
</evidence>
<comment type="similarity">
    <text evidence="1">Belongs to the universal stress protein A family.</text>
</comment>
<dbReference type="PRINTS" id="PR01438">
    <property type="entry name" value="UNVRSLSTRESS"/>
</dbReference>
<evidence type="ECO:0000256" key="1">
    <source>
        <dbReference type="ARBA" id="ARBA00008791"/>
    </source>
</evidence>
<gene>
    <name evidence="5" type="ORF">QLQ84_05615</name>
</gene>
<dbReference type="InterPro" id="IPR006016">
    <property type="entry name" value="UspA"/>
</dbReference>
<evidence type="ECO:0000259" key="4">
    <source>
        <dbReference type="Pfam" id="PF00582"/>
    </source>
</evidence>
<evidence type="ECO:0000313" key="6">
    <source>
        <dbReference type="Proteomes" id="UP001244242"/>
    </source>
</evidence>
<accession>A0ABT6VH14</accession>
<dbReference type="InterPro" id="IPR014729">
    <property type="entry name" value="Rossmann-like_a/b/a_fold"/>
</dbReference>
<dbReference type="EMBL" id="JASCQO010000027">
    <property type="protein sequence ID" value="MDI5933264.1"/>
    <property type="molecule type" value="Genomic_DNA"/>
</dbReference>
<dbReference type="PANTHER" id="PTHR46268:SF27">
    <property type="entry name" value="UNIVERSAL STRESS PROTEIN RV2623"/>
    <property type="match status" value="1"/>
</dbReference>
<comment type="caution">
    <text evidence="5">The sequence shown here is derived from an EMBL/GenBank/DDBJ whole genome shotgun (WGS) entry which is preliminary data.</text>
</comment>
<dbReference type="Gene3D" id="3.40.50.620">
    <property type="entry name" value="HUPs"/>
    <property type="match status" value="1"/>
</dbReference>
<sequence>MQFNIKRILYATDLGPHGPNVFRCAVSIAEKYGASINIVHVVEEPAILRNNIAERYISSSVMEGYRESTFDELIGEMKRRLEQFSQSTLESEESVQARVAEIKVLTGRPGRTILAEADRIDADCIVLGSRRYSGMSDMIIGSVARKVTLKSTRPVFLFPV</sequence>
<keyword evidence="6" id="KW-1185">Reference proteome</keyword>
<feature type="domain" description="UspA" evidence="4">
    <location>
        <begin position="5"/>
        <end position="158"/>
    </location>
</feature>
<dbReference type="CDD" id="cd00293">
    <property type="entry name" value="USP-like"/>
    <property type="match status" value="1"/>
</dbReference>
<dbReference type="Pfam" id="PF00582">
    <property type="entry name" value="Usp"/>
    <property type="match status" value="1"/>
</dbReference>
<dbReference type="SUPFAM" id="SSF52402">
    <property type="entry name" value="Adenine nucleotide alpha hydrolases-like"/>
    <property type="match status" value="1"/>
</dbReference>
<keyword evidence="3" id="KW-0067">ATP-binding</keyword>
<evidence type="ECO:0000256" key="3">
    <source>
        <dbReference type="ARBA" id="ARBA00022840"/>
    </source>
</evidence>
<reference evidence="5 6" key="1">
    <citation type="submission" date="2023-04" db="EMBL/GenBank/DDBJ databases">
        <title>Halomonas strains isolated from rhizosphere soil.</title>
        <authorList>
            <person name="Xu L."/>
            <person name="Sun J.-Q."/>
        </authorList>
    </citation>
    <scope>NUCLEOTIDE SEQUENCE [LARGE SCALE GENOMIC DNA]</scope>
    <source>
        <strain evidence="5 6">LN1S58</strain>
    </source>
</reference>
<keyword evidence="2" id="KW-0547">Nucleotide-binding</keyword>
<organism evidence="5 6">
    <name type="scientific">Halomonas kalidii</name>
    <dbReference type="NCBI Taxonomy" id="3043293"/>
    <lineage>
        <taxon>Bacteria</taxon>
        <taxon>Pseudomonadati</taxon>
        <taxon>Pseudomonadota</taxon>
        <taxon>Gammaproteobacteria</taxon>
        <taxon>Oceanospirillales</taxon>
        <taxon>Halomonadaceae</taxon>
        <taxon>Halomonas</taxon>
    </lineage>
</organism>
<dbReference type="RefSeq" id="WP_282720783.1">
    <property type="nucleotide sequence ID" value="NZ_JASCQO010000027.1"/>
</dbReference>
<name>A0ABT6VH14_9GAMM</name>
<dbReference type="PANTHER" id="PTHR46268">
    <property type="entry name" value="STRESS RESPONSE PROTEIN NHAX"/>
    <property type="match status" value="1"/>
</dbReference>
<evidence type="ECO:0000256" key="2">
    <source>
        <dbReference type="ARBA" id="ARBA00022741"/>
    </source>
</evidence>
<dbReference type="InterPro" id="IPR006015">
    <property type="entry name" value="Universal_stress_UspA"/>
</dbReference>
<proteinExistence type="inferred from homology"/>
<protein>
    <submittedName>
        <fullName evidence="5">Universal stress protein</fullName>
    </submittedName>
</protein>